<dbReference type="Proteomes" id="UP000327143">
    <property type="component" value="Chromosome"/>
</dbReference>
<accession>A0ABX6AGP5</accession>
<keyword evidence="3" id="KW-1185">Reference proteome</keyword>
<protein>
    <submittedName>
        <fullName evidence="2">DUF397 domain-containing protein</fullName>
    </submittedName>
</protein>
<evidence type="ECO:0000313" key="3">
    <source>
        <dbReference type="Proteomes" id="UP000327143"/>
    </source>
</evidence>
<proteinExistence type="predicted"/>
<evidence type="ECO:0000313" key="2">
    <source>
        <dbReference type="EMBL" id="QEU85948.1"/>
    </source>
</evidence>
<dbReference type="InterPro" id="IPR007278">
    <property type="entry name" value="DUF397"/>
</dbReference>
<organism evidence="2 3">
    <name type="scientific">Streptomyces viridosporus T7A</name>
    <dbReference type="NCBI Taxonomy" id="665577"/>
    <lineage>
        <taxon>Bacteria</taxon>
        <taxon>Bacillati</taxon>
        <taxon>Actinomycetota</taxon>
        <taxon>Actinomycetes</taxon>
        <taxon>Kitasatosporales</taxon>
        <taxon>Streptomycetaceae</taxon>
        <taxon>Streptomyces</taxon>
    </lineage>
</organism>
<dbReference type="RefSeq" id="WP_004987570.1">
    <property type="nucleotide sequence ID" value="NZ_JH993790.1"/>
</dbReference>
<evidence type="ECO:0000259" key="1">
    <source>
        <dbReference type="Pfam" id="PF04149"/>
    </source>
</evidence>
<reference evidence="2 3" key="1">
    <citation type="submission" date="2017-09" db="EMBL/GenBank/DDBJ databases">
        <authorList>
            <person name="Lee N."/>
            <person name="Cho B.-K."/>
        </authorList>
    </citation>
    <scope>NUCLEOTIDE SEQUENCE [LARGE SCALE GENOMIC DNA]</scope>
    <source>
        <strain evidence="2 3">ATCC 39115</strain>
    </source>
</reference>
<dbReference type="Pfam" id="PF04149">
    <property type="entry name" value="DUF397"/>
    <property type="match status" value="1"/>
</dbReference>
<feature type="domain" description="DUF397" evidence="1">
    <location>
        <begin position="12"/>
        <end position="64"/>
    </location>
</feature>
<sequence>MNAVEPMGAPLMWFTSSYSNGAGGECVECALTEERIHVRDSKNTGVPEVTVRHRAWKSFVQALKGDHWSP</sequence>
<dbReference type="EMBL" id="CP023700">
    <property type="protein sequence ID" value="QEU85948.1"/>
    <property type="molecule type" value="Genomic_DNA"/>
</dbReference>
<name>A0ABX6AGP5_STRVD</name>
<gene>
    <name evidence="2" type="ORF">CP969_15445</name>
</gene>